<dbReference type="GO" id="GO:0051205">
    <property type="term" value="P:protein insertion into membrane"/>
    <property type="evidence" value="ECO:0007669"/>
    <property type="project" value="UniProtKB-UniRule"/>
</dbReference>
<evidence type="ECO:0000313" key="12">
    <source>
        <dbReference type="Proteomes" id="UP000019087"/>
    </source>
</evidence>
<dbReference type="HOGENOM" id="CLU_007664_1_0_6"/>
<evidence type="ECO:0000256" key="5">
    <source>
        <dbReference type="ARBA" id="ARBA00022737"/>
    </source>
</evidence>
<keyword evidence="6 8" id="KW-0472">Membrane</keyword>
<feature type="domain" description="POTRA" evidence="10">
    <location>
        <begin position="24"/>
        <end position="91"/>
    </location>
</feature>
<feature type="signal peptide" evidence="8">
    <location>
        <begin position="1"/>
        <end position="20"/>
    </location>
</feature>
<evidence type="ECO:0000256" key="9">
    <source>
        <dbReference type="NCBIfam" id="TIGR03303"/>
    </source>
</evidence>
<gene>
    <name evidence="11" type="primary">yaet</name>
    <name evidence="8" type="synonym">bamA</name>
    <name evidence="11" type="ORF">BUMPUSDA_CDS00357</name>
</gene>
<dbReference type="PATRIC" id="fig|1009856.3.peg.229"/>
<reference evidence="11 12" key="1">
    <citation type="journal article" date="2013" name="BMC Genomics">
        <title>Comparative analysis of genome sequences from four strains of the Buchnera aphidicola Mp endosymbion of the green peach aphid, Myzus persicae.</title>
        <authorList>
            <person name="Jiang Z."/>
            <person name="Jones D.H."/>
            <person name="Khuri S."/>
            <person name="Tsinoremas N.F."/>
            <person name="Wyss T."/>
            <person name="Jander G."/>
            <person name="Wilson A.C."/>
        </authorList>
    </citation>
    <scope>NUCLEOTIDE SEQUENCE [LARGE SCALE GENOMIC DNA]</scope>
    <source>
        <strain evidence="12">str. USDA (Myzus persicae)</strain>
    </source>
</reference>
<keyword evidence="3 8" id="KW-0812">Transmembrane</keyword>
<keyword evidence="2 8" id="KW-1134">Transmembrane beta strand</keyword>
<dbReference type="NCBIfam" id="TIGR03303">
    <property type="entry name" value="OM_YaeT"/>
    <property type="match status" value="1"/>
</dbReference>
<evidence type="ECO:0000256" key="8">
    <source>
        <dbReference type="HAMAP-Rule" id="MF_01430"/>
    </source>
</evidence>
<dbReference type="InterPro" id="IPR000184">
    <property type="entry name" value="Bac_surfAg_D15"/>
</dbReference>
<dbReference type="Gene3D" id="3.10.20.310">
    <property type="entry name" value="membrane protein fhac"/>
    <property type="match status" value="5"/>
</dbReference>
<evidence type="ECO:0000256" key="1">
    <source>
        <dbReference type="ARBA" id="ARBA00004370"/>
    </source>
</evidence>
<feature type="domain" description="POTRA" evidence="10">
    <location>
        <begin position="92"/>
        <end position="172"/>
    </location>
</feature>
<dbReference type="PANTHER" id="PTHR12815">
    <property type="entry name" value="SORTING AND ASSEMBLY MACHINERY SAMM50 PROTEIN FAMILY MEMBER"/>
    <property type="match status" value="1"/>
</dbReference>
<dbReference type="HAMAP" id="MF_01430">
    <property type="entry name" value="OM_assembly_BamA"/>
    <property type="match status" value="1"/>
</dbReference>
<dbReference type="Proteomes" id="UP000019087">
    <property type="component" value="Chromosome"/>
</dbReference>
<evidence type="ECO:0000256" key="2">
    <source>
        <dbReference type="ARBA" id="ARBA00022452"/>
    </source>
</evidence>
<dbReference type="InterPro" id="IPR010827">
    <property type="entry name" value="BamA/TamA_POTRA"/>
</dbReference>
<keyword evidence="5 8" id="KW-0677">Repeat</keyword>
<dbReference type="GO" id="GO:1990063">
    <property type="term" value="C:Bam protein complex"/>
    <property type="evidence" value="ECO:0007669"/>
    <property type="project" value="TreeGrafter"/>
</dbReference>
<dbReference type="Pfam" id="PF07244">
    <property type="entry name" value="POTRA"/>
    <property type="match status" value="4"/>
</dbReference>
<comment type="subcellular location">
    <subcellularLocation>
        <location evidence="8">Cell outer membrane</location>
    </subcellularLocation>
    <subcellularLocation>
        <location evidence="1">Membrane</location>
    </subcellularLocation>
</comment>
<evidence type="ECO:0000256" key="6">
    <source>
        <dbReference type="ARBA" id="ARBA00023136"/>
    </source>
</evidence>
<dbReference type="PROSITE" id="PS51779">
    <property type="entry name" value="POTRA"/>
    <property type="match status" value="5"/>
</dbReference>
<dbReference type="EMBL" id="CP002697">
    <property type="protein sequence ID" value="AHG60139.1"/>
    <property type="molecule type" value="Genomic_DNA"/>
</dbReference>
<proteinExistence type="inferred from homology"/>
<dbReference type="InterPro" id="IPR034746">
    <property type="entry name" value="POTRA"/>
</dbReference>
<accession>W0P077</accession>
<comment type="similarity">
    <text evidence="8">Belongs to the BamA family.</text>
</comment>
<comment type="subunit">
    <text evidence="8">Part of the Bam complex, which is composed of the outer membrane protein BamA, and four lipoproteins BamB, BamC, BamD and BamE.</text>
</comment>
<keyword evidence="4 8" id="KW-0732">Signal</keyword>
<evidence type="ECO:0000256" key="4">
    <source>
        <dbReference type="ARBA" id="ARBA00022729"/>
    </source>
</evidence>
<protein>
    <recommendedName>
        <fullName evidence="8 9">Outer membrane protein assembly factor BamA</fullName>
    </recommendedName>
</protein>
<evidence type="ECO:0000313" key="11">
    <source>
        <dbReference type="EMBL" id="AHG60139.1"/>
    </source>
</evidence>
<comment type="function">
    <text evidence="8">Part of the outer membrane protein assembly complex, which is involved in assembly and insertion of beta-barrel proteins into the outer membrane. Constitutes, with BamD, the core component of the assembly machinery.</text>
</comment>
<feature type="chain" id="PRO_5009023629" description="Outer membrane protein assembly factor BamA" evidence="8">
    <location>
        <begin position="21"/>
        <end position="800"/>
    </location>
</feature>
<feature type="domain" description="POTRA" evidence="10">
    <location>
        <begin position="347"/>
        <end position="421"/>
    </location>
</feature>
<dbReference type="InterPro" id="IPR023707">
    <property type="entry name" value="OM_assembly_BamA"/>
</dbReference>
<dbReference type="AlphaFoldDB" id="W0P077"/>
<dbReference type="RefSeq" id="WP_025368878.1">
    <property type="nucleotide sequence ID" value="NZ_CP002697.1"/>
</dbReference>
<feature type="domain" description="POTRA" evidence="10">
    <location>
        <begin position="266"/>
        <end position="346"/>
    </location>
</feature>
<dbReference type="GO" id="GO:0043165">
    <property type="term" value="P:Gram-negative-bacterium-type cell outer membrane assembly"/>
    <property type="evidence" value="ECO:0007669"/>
    <property type="project" value="UniProtKB-UniRule"/>
</dbReference>
<dbReference type="InterPro" id="IPR039910">
    <property type="entry name" value="D15-like"/>
</dbReference>
<organism evidence="11 12">
    <name type="scientific">Buchnera aphidicola str. USDA</name>
    <name type="common">Myzus persicae</name>
    <dbReference type="NCBI Taxonomy" id="1009856"/>
    <lineage>
        <taxon>Bacteria</taxon>
        <taxon>Pseudomonadati</taxon>
        <taxon>Pseudomonadota</taxon>
        <taxon>Gammaproteobacteria</taxon>
        <taxon>Enterobacterales</taxon>
        <taxon>Erwiniaceae</taxon>
        <taxon>Buchnera</taxon>
    </lineage>
</organism>
<evidence type="ECO:0000256" key="3">
    <source>
        <dbReference type="ARBA" id="ARBA00022692"/>
    </source>
</evidence>
<dbReference type="KEGG" id="bapu:BUMPUSDA_CDS00357"/>
<sequence length="800" mass="93344" precursor="true">MLIKKIFLSFFLFFSLTVCAKNTWTVKDIQFQGLKNFSKNETLKNIFFSIGNKISEYDVKNSIKSLFQTGKFEDIKVIYSGKTIIFNVKERPIISNIIISGNSLINNTILEKYLKKLNIKKGDVFNPFFVNIFIKTIEDFYYNLGRYKANVKILKFFSKENNITLKILIDEGVITKINSIKIFGNNAFSEEKIMSLFKLKSHSAWWNFLDKNIYSPKEFNKDLDSLSSFYLNQGYFYFKIDEKKINFFQDKNYVDIVINIFEGKKYKISHFFLNGNFFPYEKHIKKIVNISINELYNQEKIDFIKKEITRLLSEFGYINAEVTVNPRINHEKKTITLDFNINIKKRYFVKRIHFRGNELTQDEVLRREIKQMEGKYFNATLVESGRESLEKTKYFSEVQIIKNIDSHNSNQVNITYIVKEKSTGSINFGLGYGIDSGVSFNTSFSQKNIFGSGNSLKASAIKNKNQKYTDLSINYPYFISNNIDLNTRLFYNDLKYNLNNISNLTKNTYGFESNLGFLINDTNKVNLGIGYTHNGIINTEKKEKIIPLIKKSLNKNFLEDSLVNDFTLNYSWIYDSLKYFYFPISGNQTYISGKNTIPGSDNNFYKIILDSEEYIPLNKKHNFIFLSHIHLGLGNSFNEEKLPFYENFYANSINNIRGFRVNSIGPKKNYNNSDLKNCIKDQNNQLCESVDSIGGNSIFITNLELITPLPFINHQYSEFLRSSFFLDAGNIWDVKWNNINSISSLKFLKNNSLNDIYASYGFSLQWFSPIGPLVFSYAFPIQKNKNHQLEAFQFNFGKNW</sequence>
<dbReference type="PANTHER" id="PTHR12815:SF23">
    <property type="entry name" value="OUTER MEMBRANE PROTEIN ASSEMBLY FACTOR BAMA"/>
    <property type="match status" value="1"/>
</dbReference>
<name>W0P077_BUCMP</name>
<dbReference type="Pfam" id="PF01103">
    <property type="entry name" value="Omp85"/>
    <property type="match status" value="1"/>
</dbReference>
<dbReference type="PIRSF" id="PIRSF006076">
    <property type="entry name" value="OM_assembly_OMP85"/>
    <property type="match status" value="1"/>
</dbReference>
<evidence type="ECO:0000256" key="7">
    <source>
        <dbReference type="ARBA" id="ARBA00023237"/>
    </source>
</evidence>
<evidence type="ECO:0000259" key="10">
    <source>
        <dbReference type="PROSITE" id="PS51779"/>
    </source>
</evidence>
<keyword evidence="7 8" id="KW-0998">Cell outer membrane</keyword>
<dbReference type="Gene3D" id="2.40.160.50">
    <property type="entry name" value="membrane protein fhac: a member of the omp85/tpsb transporter family"/>
    <property type="match status" value="1"/>
</dbReference>
<feature type="domain" description="POTRA" evidence="10">
    <location>
        <begin position="175"/>
        <end position="263"/>
    </location>
</feature>